<comment type="caution">
    <text evidence="1">The sequence shown here is derived from an EMBL/GenBank/DDBJ whole genome shotgun (WGS) entry which is preliminary data.</text>
</comment>
<organism evidence="1 2">
    <name type="scientific">Leptospira interrogans serovar Manilae</name>
    <dbReference type="NCBI Taxonomy" id="214675"/>
    <lineage>
        <taxon>Bacteria</taxon>
        <taxon>Pseudomonadati</taxon>
        <taxon>Spirochaetota</taxon>
        <taxon>Spirochaetia</taxon>
        <taxon>Leptospirales</taxon>
        <taxon>Leptospiraceae</taxon>
        <taxon>Leptospira</taxon>
    </lineage>
</organism>
<dbReference type="EMBL" id="OEJX01000001">
    <property type="protein sequence ID" value="SOR59822.1"/>
    <property type="molecule type" value="Genomic_DNA"/>
</dbReference>
<dbReference type="Proteomes" id="UP000234460">
    <property type="component" value="Chromosome LMANV2"/>
</dbReference>
<name>A0AAQ1NT12_LEPIR</name>
<proteinExistence type="predicted"/>
<evidence type="ECO:0000313" key="2">
    <source>
        <dbReference type="Proteomes" id="UP000234460"/>
    </source>
</evidence>
<accession>A0AAQ1NT12</accession>
<reference evidence="1 2" key="1">
    <citation type="submission" date="2017-11" db="EMBL/GenBank/DDBJ databases">
        <authorList>
            <person name="Lechat P."/>
        </authorList>
    </citation>
    <scope>NUCLEOTIDE SEQUENCE [LARGE SCALE GENOMIC DNA]</scope>
    <source>
        <strain evidence="1">L495</strain>
    </source>
</reference>
<sequence>MSSTNYGNFIWVYGFYKIKVSNCLSQNIVLHKLTRVRRKTLMILK</sequence>
<evidence type="ECO:0000313" key="1">
    <source>
        <dbReference type="EMBL" id="SOR59822.1"/>
    </source>
</evidence>
<gene>
    <name evidence="1" type="ORF">LMANV2_10037</name>
</gene>
<dbReference type="AlphaFoldDB" id="A0AAQ1NT12"/>
<protein>
    <submittedName>
        <fullName evidence="1">Uncharacterized protein</fullName>
    </submittedName>
</protein>